<dbReference type="EMBL" id="NCDQ01000019">
    <property type="protein sequence ID" value="OYX05913.1"/>
    <property type="molecule type" value="Genomic_DNA"/>
</dbReference>
<dbReference type="AlphaFoldDB" id="A0A258DFA2"/>
<dbReference type="Proteomes" id="UP000215616">
    <property type="component" value="Unassembled WGS sequence"/>
</dbReference>
<gene>
    <name evidence="2" type="ORF">B7Z12_02170</name>
</gene>
<sequence length="496" mass="54044">MFSRAMLGVVLSLAMLGGASAARAEWRKAESAHFVVYSDGGEDGLRAFTAKLEDFDALLRLFHGRAADQDDAARKLDVYLVRSADQLRRAFPDAVSAAGVYSAGPADIFAVAIRKNQGLADDAVLHEYVHHFMLQHYPGAYPAWLIEGYAEYFMTADFQDKKILVGAPNGARVSNLLNGFWVSSSDLLTKRPRALSPQQSALYYGQAWLLTHYMLSDPERKRRLSAFVAATARGEDALEAWPKATGVAVDDLERVMRVYLRTGILTKTLVRDLPPESPMVVTTLPPSAGDLLLEAQLAKRGPPKALGERLLKTVRADAAKYPGDRLATLTLAKVEADHGDRANADKLLADWIAAHPEDGEALRLAGESRLDAARALKDKPAEAKALIAEAARYFGRANKAQPDTYQTLYNFAKTRIDEPGFPSENTLNVLELTVQLAPQVSEIRMMAGKALAARGRYLDAYRVLEPVANNPHGGPISEAAADLLKSIREKIAAVPG</sequence>
<protein>
    <recommendedName>
        <fullName evidence="4">DUF1570 domain-containing protein</fullName>
    </recommendedName>
</protein>
<feature type="signal peptide" evidence="1">
    <location>
        <begin position="1"/>
        <end position="21"/>
    </location>
</feature>
<dbReference type="InterPro" id="IPR011990">
    <property type="entry name" value="TPR-like_helical_dom_sf"/>
</dbReference>
<accession>A0A258DFA2</accession>
<proteinExistence type="predicted"/>
<dbReference type="SUPFAM" id="SSF48452">
    <property type="entry name" value="TPR-like"/>
    <property type="match status" value="1"/>
</dbReference>
<keyword evidence="1" id="KW-0732">Signal</keyword>
<evidence type="ECO:0000256" key="1">
    <source>
        <dbReference type="SAM" id="SignalP"/>
    </source>
</evidence>
<evidence type="ECO:0000313" key="3">
    <source>
        <dbReference type="Proteomes" id="UP000215616"/>
    </source>
</evidence>
<organism evidence="2 3">
    <name type="scientific">Caulobacter vibrioides</name>
    <name type="common">Caulobacter crescentus</name>
    <dbReference type="NCBI Taxonomy" id="155892"/>
    <lineage>
        <taxon>Bacteria</taxon>
        <taxon>Pseudomonadati</taxon>
        <taxon>Pseudomonadota</taxon>
        <taxon>Alphaproteobacteria</taxon>
        <taxon>Caulobacterales</taxon>
        <taxon>Caulobacteraceae</taxon>
        <taxon>Caulobacter</taxon>
    </lineage>
</organism>
<comment type="caution">
    <text evidence="2">The sequence shown here is derived from an EMBL/GenBank/DDBJ whole genome shotgun (WGS) entry which is preliminary data.</text>
</comment>
<evidence type="ECO:0008006" key="4">
    <source>
        <dbReference type="Google" id="ProtNLM"/>
    </source>
</evidence>
<evidence type="ECO:0000313" key="2">
    <source>
        <dbReference type="EMBL" id="OYX05913.1"/>
    </source>
</evidence>
<feature type="chain" id="PRO_5012943191" description="DUF1570 domain-containing protein" evidence="1">
    <location>
        <begin position="22"/>
        <end position="496"/>
    </location>
</feature>
<name>A0A258DFA2_CAUVI</name>
<reference evidence="2 3" key="1">
    <citation type="submission" date="2017-03" db="EMBL/GenBank/DDBJ databases">
        <title>Lifting the veil on microbial sulfur biogeochemistry in mining wastewaters.</title>
        <authorList>
            <person name="Kantor R.S."/>
            <person name="Colenbrander Nelson T."/>
            <person name="Marshall S."/>
            <person name="Bennett D."/>
            <person name="Apte S."/>
            <person name="Camacho D."/>
            <person name="Thomas B.C."/>
            <person name="Warren L.A."/>
            <person name="Banfield J.F."/>
        </authorList>
    </citation>
    <scope>NUCLEOTIDE SEQUENCE [LARGE SCALE GENOMIC DNA]</scope>
    <source>
        <strain evidence="2">32-67-7</strain>
    </source>
</reference>
<dbReference type="Gene3D" id="1.25.40.10">
    <property type="entry name" value="Tetratricopeptide repeat domain"/>
    <property type="match status" value="1"/>
</dbReference>